<feature type="compositionally biased region" description="Basic and acidic residues" evidence="1">
    <location>
        <begin position="43"/>
        <end position="69"/>
    </location>
</feature>
<protein>
    <submittedName>
        <fullName evidence="2">Hsp70 family chaperone</fullName>
    </submittedName>
</protein>
<dbReference type="PANTHER" id="PTHR14187:SF5">
    <property type="entry name" value="HEAT SHOCK 70 KDA PROTEIN 12A"/>
    <property type="match status" value="1"/>
</dbReference>
<keyword evidence="3" id="KW-1185">Reference proteome</keyword>
<reference evidence="2" key="1">
    <citation type="submission" date="2023-02" db="EMBL/GenBank/DDBJ databases">
        <title>Colletotrichum kahawae CIFC_Que2 genome sequencing and assembly.</title>
        <authorList>
            <person name="Baroncelli R."/>
        </authorList>
    </citation>
    <scope>NUCLEOTIDE SEQUENCE</scope>
    <source>
        <strain evidence="2">CIFC_Que2</strain>
    </source>
</reference>
<dbReference type="Proteomes" id="UP001281614">
    <property type="component" value="Unassembled WGS sequence"/>
</dbReference>
<feature type="region of interest" description="Disordered" evidence="1">
    <location>
        <begin position="42"/>
        <end position="83"/>
    </location>
</feature>
<name>A0AAD9XW80_COLKA</name>
<feature type="compositionally biased region" description="Acidic residues" evidence="1">
    <location>
        <begin position="70"/>
        <end position="79"/>
    </location>
</feature>
<evidence type="ECO:0000313" key="3">
    <source>
        <dbReference type="Proteomes" id="UP001281614"/>
    </source>
</evidence>
<evidence type="ECO:0000256" key="1">
    <source>
        <dbReference type="SAM" id="MobiDB-lite"/>
    </source>
</evidence>
<gene>
    <name evidence="2" type="ORF">CKAH01_10901</name>
</gene>
<comment type="caution">
    <text evidence="2">The sequence shown here is derived from an EMBL/GenBank/DDBJ whole genome shotgun (WGS) entry which is preliminary data.</text>
</comment>
<dbReference type="PANTHER" id="PTHR14187">
    <property type="entry name" value="ALPHA KINASE/ELONGATION FACTOR 2 KINASE"/>
    <property type="match status" value="1"/>
</dbReference>
<sequence length="477" mass="52670">MSGLNGEAPPKPQLIVGIDFELTVKKRAKVYSLFKTPIGKVDYSARDDTAGNNEHGDEPEGSDHAGSRDDPDEGEDGDFQSDKNTMHFSKAELCLSAYLEAAMASFSTRDSRPVPGKTIVIADVGGGTTDINTYGVEEDDGKRVKLKVETDPSGQYHGSVDVDYRVMKSLRSEVMNTLNAANNSAFKSMTLDSKKLIVDNQTTLALKIWQQIEEHLDGLDREEGRVDQLVFTGGMTDNALVQDWFEEKLDSRRAGGSPKPIEKIVVLKEPDLAVSKGLVHDAIESYKRDSLWLYKSRHSYGIVVYNSDGHVETKRKFLAKNQVIDPKTFKEKQKIRTVGSFTTGLPTAINWESSRSFGRDTKSDVELSFERRTVIVTFWSKGKTQHRRVFNEVWHSGTASKPTRNSPNFARLARIGLSVLGMISSIMVGVDLVPQGGNDPNERDENRRANHASAEDNGGDDGAEEGVGQFDGFAAED</sequence>
<accession>A0AAD9XW80</accession>
<dbReference type="InterPro" id="IPR043129">
    <property type="entry name" value="ATPase_NBD"/>
</dbReference>
<dbReference type="EMBL" id="VYYT01000879">
    <property type="protein sequence ID" value="KAK2728546.1"/>
    <property type="molecule type" value="Genomic_DNA"/>
</dbReference>
<evidence type="ECO:0000313" key="2">
    <source>
        <dbReference type="EMBL" id="KAK2728546.1"/>
    </source>
</evidence>
<organism evidence="2 3">
    <name type="scientific">Colletotrichum kahawae</name>
    <name type="common">Coffee berry disease fungus</name>
    <dbReference type="NCBI Taxonomy" id="34407"/>
    <lineage>
        <taxon>Eukaryota</taxon>
        <taxon>Fungi</taxon>
        <taxon>Dikarya</taxon>
        <taxon>Ascomycota</taxon>
        <taxon>Pezizomycotina</taxon>
        <taxon>Sordariomycetes</taxon>
        <taxon>Hypocreomycetidae</taxon>
        <taxon>Glomerellales</taxon>
        <taxon>Glomerellaceae</taxon>
        <taxon>Colletotrichum</taxon>
        <taxon>Colletotrichum gloeosporioides species complex</taxon>
    </lineage>
</organism>
<dbReference type="AlphaFoldDB" id="A0AAD9XW80"/>
<proteinExistence type="predicted"/>
<dbReference type="SUPFAM" id="SSF53067">
    <property type="entry name" value="Actin-like ATPase domain"/>
    <property type="match status" value="1"/>
</dbReference>
<feature type="region of interest" description="Disordered" evidence="1">
    <location>
        <begin position="434"/>
        <end position="477"/>
    </location>
</feature>